<evidence type="ECO:0000256" key="1">
    <source>
        <dbReference type="SAM" id="Phobius"/>
    </source>
</evidence>
<dbReference type="OrthoDB" id="162371at2759"/>
<organism evidence="2 3">
    <name type="scientific">Phytophthora lilii</name>
    <dbReference type="NCBI Taxonomy" id="2077276"/>
    <lineage>
        <taxon>Eukaryota</taxon>
        <taxon>Sar</taxon>
        <taxon>Stramenopiles</taxon>
        <taxon>Oomycota</taxon>
        <taxon>Peronosporomycetes</taxon>
        <taxon>Peronosporales</taxon>
        <taxon>Peronosporaceae</taxon>
        <taxon>Phytophthora</taxon>
    </lineage>
</organism>
<accession>A0A9W6U7F0</accession>
<protein>
    <submittedName>
        <fullName evidence="2">Unnamed protein product</fullName>
    </submittedName>
</protein>
<feature type="transmembrane region" description="Helical" evidence="1">
    <location>
        <begin position="95"/>
        <end position="113"/>
    </location>
</feature>
<feature type="transmembrane region" description="Helical" evidence="1">
    <location>
        <begin position="144"/>
        <end position="165"/>
    </location>
</feature>
<dbReference type="PANTHER" id="PTHR31331:SF1">
    <property type="entry name" value="CYSTEINE RICH SECRETORY PROTEIN LCCL DOMAIN CONTAINING 2"/>
    <property type="match status" value="1"/>
</dbReference>
<dbReference type="InterPro" id="IPR051957">
    <property type="entry name" value="CRISP-LCCL_domain"/>
</dbReference>
<dbReference type="AlphaFoldDB" id="A0A9W6U7F0"/>
<dbReference type="Proteomes" id="UP001165083">
    <property type="component" value="Unassembled WGS sequence"/>
</dbReference>
<dbReference type="EMBL" id="BSXW01000675">
    <property type="protein sequence ID" value="GMF27772.1"/>
    <property type="molecule type" value="Genomic_DNA"/>
</dbReference>
<keyword evidence="3" id="KW-1185">Reference proteome</keyword>
<keyword evidence="1" id="KW-1133">Transmembrane helix</keyword>
<reference evidence="2" key="1">
    <citation type="submission" date="2023-04" db="EMBL/GenBank/DDBJ databases">
        <title>Phytophthora lilii NBRC 32176.</title>
        <authorList>
            <person name="Ichikawa N."/>
            <person name="Sato H."/>
            <person name="Tonouchi N."/>
        </authorList>
    </citation>
    <scope>NUCLEOTIDE SEQUENCE</scope>
    <source>
        <strain evidence="2">NBRC 32176</strain>
    </source>
</reference>
<proteinExistence type="predicted"/>
<feature type="transmembrane region" description="Helical" evidence="1">
    <location>
        <begin position="226"/>
        <end position="247"/>
    </location>
</feature>
<evidence type="ECO:0000313" key="3">
    <source>
        <dbReference type="Proteomes" id="UP001165083"/>
    </source>
</evidence>
<dbReference type="PANTHER" id="PTHR31331">
    <property type="entry name" value="LCCL DOMAIN PROTEIN (AFU_ORTHOLOGUE AFUA_5G08630)"/>
    <property type="match status" value="1"/>
</dbReference>
<name>A0A9W6U7F0_9STRA</name>
<feature type="transmembrane region" description="Helical" evidence="1">
    <location>
        <begin position="120"/>
        <end position="138"/>
    </location>
</feature>
<sequence>MHYCNTEPIQESVEQQSTLVLLDQMEVARFIGLQVGINLALIGVHYFPVLDAVYAGASNAFYSSTVNGVTTKEFLSWFPKTIEFQEAPSNYCSDLSWWILGVGFVVSAGFVLLPRLSPAVMFYSLVAWGFFYVRLVGQPSSQDYAGISISSYGEVMILLAASSLAHQVAASSTFRGWKSMALKRRVLMWSICYVIPYHVMINMNLIGYVPWLNVDLGGYEELNANVGTYVVFTILSIGAAFLAFRLFRSLYRGHLWKQYLVMYAVLVAAVVVSWGLFPSTSFHLHHTMLGAAIIPITAFPTPAAAFSQAVALGCFVQGYARWGWHSFLDTIRT</sequence>
<comment type="caution">
    <text evidence="2">The sequence shown here is derived from an EMBL/GenBank/DDBJ whole genome shotgun (WGS) entry which is preliminary data.</text>
</comment>
<keyword evidence="1" id="KW-0812">Transmembrane</keyword>
<gene>
    <name evidence="2" type="ORF">Plil01_001165000</name>
</gene>
<evidence type="ECO:0000313" key="2">
    <source>
        <dbReference type="EMBL" id="GMF27772.1"/>
    </source>
</evidence>
<feature type="transmembrane region" description="Helical" evidence="1">
    <location>
        <begin position="186"/>
        <end position="206"/>
    </location>
</feature>
<feature type="transmembrane region" description="Helical" evidence="1">
    <location>
        <begin position="259"/>
        <end position="277"/>
    </location>
</feature>
<feature type="transmembrane region" description="Helical" evidence="1">
    <location>
        <begin position="289"/>
        <end position="316"/>
    </location>
</feature>
<keyword evidence="1" id="KW-0472">Membrane</keyword>